<dbReference type="Proteomes" id="UP000188268">
    <property type="component" value="Unassembled WGS sequence"/>
</dbReference>
<evidence type="ECO:0000256" key="1">
    <source>
        <dbReference type="SAM" id="MobiDB-lite"/>
    </source>
</evidence>
<evidence type="ECO:0000313" key="3">
    <source>
        <dbReference type="Proteomes" id="UP000188268"/>
    </source>
</evidence>
<protein>
    <submittedName>
        <fullName evidence="2">Uncharacterized protein</fullName>
    </submittedName>
</protein>
<organism evidence="2 3">
    <name type="scientific">Corchorus capsularis</name>
    <name type="common">Jute</name>
    <dbReference type="NCBI Taxonomy" id="210143"/>
    <lineage>
        <taxon>Eukaryota</taxon>
        <taxon>Viridiplantae</taxon>
        <taxon>Streptophyta</taxon>
        <taxon>Embryophyta</taxon>
        <taxon>Tracheophyta</taxon>
        <taxon>Spermatophyta</taxon>
        <taxon>Magnoliopsida</taxon>
        <taxon>eudicotyledons</taxon>
        <taxon>Gunneridae</taxon>
        <taxon>Pentapetalae</taxon>
        <taxon>rosids</taxon>
        <taxon>malvids</taxon>
        <taxon>Malvales</taxon>
        <taxon>Malvaceae</taxon>
        <taxon>Grewioideae</taxon>
        <taxon>Apeibeae</taxon>
        <taxon>Corchorus</taxon>
    </lineage>
</organism>
<reference evidence="2 3" key="1">
    <citation type="submission" date="2013-09" db="EMBL/GenBank/DDBJ databases">
        <title>Corchorus capsularis genome sequencing.</title>
        <authorList>
            <person name="Alam M."/>
            <person name="Haque M.S."/>
            <person name="Islam M.S."/>
            <person name="Emdad E.M."/>
            <person name="Islam M.M."/>
            <person name="Ahmed B."/>
            <person name="Halim A."/>
            <person name="Hossen Q.M.M."/>
            <person name="Hossain M.Z."/>
            <person name="Ahmed R."/>
            <person name="Khan M.M."/>
            <person name="Islam R."/>
            <person name="Rashid M.M."/>
            <person name="Khan S.A."/>
            <person name="Rahman M.S."/>
            <person name="Alam M."/>
        </authorList>
    </citation>
    <scope>NUCLEOTIDE SEQUENCE [LARGE SCALE GENOMIC DNA]</scope>
    <source>
        <strain evidence="3">cv. CVL-1</strain>
        <tissue evidence="2">Whole seedling</tissue>
    </source>
</reference>
<dbReference type="EMBL" id="AWWV01008561">
    <property type="protein sequence ID" value="OMO89916.1"/>
    <property type="molecule type" value="Genomic_DNA"/>
</dbReference>
<feature type="region of interest" description="Disordered" evidence="1">
    <location>
        <begin position="1"/>
        <end position="29"/>
    </location>
</feature>
<keyword evidence="3" id="KW-1185">Reference proteome</keyword>
<name>A0A1R3J569_COCAP</name>
<sequence>MKKVKGDEGKSMTLTAVLRGSTNSLRSSI</sequence>
<feature type="compositionally biased region" description="Basic and acidic residues" evidence="1">
    <location>
        <begin position="1"/>
        <end position="10"/>
    </location>
</feature>
<dbReference type="AlphaFoldDB" id="A0A1R3J569"/>
<evidence type="ECO:0000313" key="2">
    <source>
        <dbReference type="EMBL" id="OMO89916.1"/>
    </source>
</evidence>
<accession>A0A1R3J569</accession>
<comment type="caution">
    <text evidence="2">The sequence shown here is derived from an EMBL/GenBank/DDBJ whole genome shotgun (WGS) entry which is preliminary data.</text>
</comment>
<proteinExistence type="predicted"/>
<dbReference type="Gramene" id="OMO89916">
    <property type="protein sequence ID" value="OMO89916"/>
    <property type="gene ID" value="CCACVL1_07570"/>
</dbReference>
<feature type="compositionally biased region" description="Polar residues" evidence="1">
    <location>
        <begin position="20"/>
        <end position="29"/>
    </location>
</feature>
<gene>
    <name evidence="2" type="ORF">CCACVL1_07570</name>
</gene>